<keyword evidence="2" id="KW-1185">Reference proteome</keyword>
<reference evidence="1 2" key="1">
    <citation type="submission" date="2022-02" db="EMBL/GenBank/DDBJ databases">
        <authorList>
            <person name="Min J."/>
        </authorList>
    </citation>
    <scope>NUCLEOTIDE SEQUENCE [LARGE SCALE GENOMIC DNA]</scope>
    <source>
        <strain evidence="1 2">GR10-1</strain>
    </source>
</reference>
<protein>
    <submittedName>
        <fullName evidence="1">Uncharacterized protein</fullName>
    </submittedName>
</protein>
<sequence length="91" mass="10573">MKWKRVDAGDKNLAGNWRITQRKQEDKMVDIPLRARRTLKLLTATRFQWAAINIETGEFSGTGGGTYAFKDGKYTEHIEFFQEIALALEWH</sequence>
<accession>A0ABS9SQS9</accession>
<dbReference type="Gene3D" id="2.40.128.490">
    <property type="entry name" value="Uncharacterised protein PF14869, DUF4488"/>
    <property type="match status" value="1"/>
</dbReference>
<comment type="caution">
    <text evidence="1">The sequence shown here is derived from an EMBL/GenBank/DDBJ whole genome shotgun (WGS) entry which is preliminary data.</text>
</comment>
<evidence type="ECO:0000313" key="2">
    <source>
        <dbReference type="Proteomes" id="UP001202248"/>
    </source>
</evidence>
<gene>
    <name evidence="1" type="ORF">MKP09_23950</name>
</gene>
<organism evidence="1 2">
    <name type="scientific">Niabella ginsengisoli</name>
    <dbReference type="NCBI Taxonomy" id="522298"/>
    <lineage>
        <taxon>Bacteria</taxon>
        <taxon>Pseudomonadati</taxon>
        <taxon>Bacteroidota</taxon>
        <taxon>Chitinophagia</taxon>
        <taxon>Chitinophagales</taxon>
        <taxon>Chitinophagaceae</taxon>
        <taxon>Niabella</taxon>
    </lineage>
</organism>
<name>A0ABS9SQS9_9BACT</name>
<dbReference type="RefSeq" id="WP_240833141.1">
    <property type="nucleotide sequence ID" value="NZ_JAKWBL010000004.1"/>
</dbReference>
<dbReference type="EMBL" id="JAKWBL010000004">
    <property type="protein sequence ID" value="MCH5600749.1"/>
    <property type="molecule type" value="Genomic_DNA"/>
</dbReference>
<proteinExistence type="predicted"/>
<dbReference type="Proteomes" id="UP001202248">
    <property type="component" value="Unassembled WGS sequence"/>
</dbReference>
<evidence type="ECO:0000313" key="1">
    <source>
        <dbReference type="EMBL" id="MCH5600749.1"/>
    </source>
</evidence>